<dbReference type="EMBL" id="BMAV01026532">
    <property type="protein sequence ID" value="GFS51200.1"/>
    <property type="molecule type" value="Genomic_DNA"/>
</dbReference>
<keyword evidence="2" id="KW-1185">Reference proteome</keyword>
<organism evidence="1 2">
    <name type="scientific">Trichonephila inaurata madagascariensis</name>
    <dbReference type="NCBI Taxonomy" id="2747483"/>
    <lineage>
        <taxon>Eukaryota</taxon>
        <taxon>Metazoa</taxon>
        <taxon>Ecdysozoa</taxon>
        <taxon>Arthropoda</taxon>
        <taxon>Chelicerata</taxon>
        <taxon>Arachnida</taxon>
        <taxon>Araneae</taxon>
        <taxon>Araneomorphae</taxon>
        <taxon>Entelegynae</taxon>
        <taxon>Araneoidea</taxon>
        <taxon>Nephilidae</taxon>
        <taxon>Trichonephila</taxon>
        <taxon>Trichonephila inaurata</taxon>
    </lineage>
</organism>
<dbReference type="Proteomes" id="UP000886998">
    <property type="component" value="Unassembled WGS sequence"/>
</dbReference>
<accession>A0A8X6MGK5</accession>
<protein>
    <submittedName>
        <fullName evidence="1">Uncharacterized protein</fullName>
    </submittedName>
</protein>
<evidence type="ECO:0000313" key="1">
    <source>
        <dbReference type="EMBL" id="GFS51200.1"/>
    </source>
</evidence>
<evidence type="ECO:0000313" key="2">
    <source>
        <dbReference type="Proteomes" id="UP000886998"/>
    </source>
</evidence>
<sequence>MTSRYQPQNGTFAIRILDGVVYMWEAERHQCQVGQPFVKLSKVRVSISTMMFCPKHDSPLANHILISFQNIFMTITIARSS</sequence>
<comment type="caution">
    <text evidence="1">The sequence shown here is derived from an EMBL/GenBank/DDBJ whole genome shotgun (WGS) entry which is preliminary data.</text>
</comment>
<name>A0A8X6MGK5_9ARAC</name>
<proteinExistence type="predicted"/>
<gene>
    <name evidence="1" type="ORF">TNIN_332881</name>
</gene>
<reference evidence="1" key="1">
    <citation type="submission" date="2020-08" db="EMBL/GenBank/DDBJ databases">
        <title>Multicomponent nature underlies the extraordinary mechanical properties of spider dragline silk.</title>
        <authorList>
            <person name="Kono N."/>
            <person name="Nakamura H."/>
            <person name="Mori M."/>
            <person name="Yoshida Y."/>
            <person name="Ohtoshi R."/>
            <person name="Malay A.D."/>
            <person name="Moran D.A.P."/>
            <person name="Tomita M."/>
            <person name="Numata K."/>
            <person name="Arakawa K."/>
        </authorList>
    </citation>
    <scope>NUCLEOTIDE SEQUENCE</scope>
</reference>
<dbReference type="AlphaFoldDB" id="A0A8X6MGK5"/>